<feature type="domain" description="NOMO seventh transthyretin-like" evidence="12">
    <location>
        <begin position="573"/>
        <end position="641"/>
    </location>
</feature>
<comment type="subcellular location">
    <subcellularLocation>
        <location evidence="1">Endoplasmic reticulum membrane</location>
        <topology evidence="1">Single-pass type I membrane protein</topology>
    </subcellularLocation>
</comment>
<dbReference type="Pfam" id="PF22902">
    <property type="entry name" value="NOMO1-like_9th"/>
    <property type="match status" value="1"/>
</dbReference>
<evidence type="ECO:0000259" key="12">
    <source>
        <dbReference type="Pfam" id="PF23141"/>
    </source>
</evidence>
<evidence type="ECO:0000256" key="4">
    <source>
        <dbReference type="ARBA" id="ARBA00022824"/>
    </source>
</evidence>
<evidence type="ECO:0000256" key="2">
    <source>
        <dbReference type="ARBA" id="ARBA00022692"/>
    </source>
</evidence>
<dbReference type="SUPFAM" id="SSF49452">
    <property type="entry name" value="Starch-binding domain-like"/>
    <property type="match status" value="1"/>
</dbReference>
<evidence type="ECO:0000256" key="8">
    <source>
        <dbReference type="SAM" id="SignalP"/>
    </source>
</evidence>
<dbReference type="Gene3D" id="2.60.40.10">
    <property type="entry name" value="Immunoglobulins"/>
    <property type="match status" value="2"/>
</dbReference>
<evidence type="ECO:0000259" key="9">
    <source>
        <dbReference type="Pfam" id="PF22898"/>
    </source>
</evidence>
<dbReference type="InterPro" id="IPR013783">
    <property type="entry name" value="Ig-like_fold"/>
</dbReference>
<dbReference type="Pfam" id="PF22898">
    <property type="entry name" value="NOMO1-like_1st"/>
    <property type="match status" value="1"/>
</dbReference>
<dbReference type="InParanoid" id="A0A2P6MVZ7"/>
<dbReference type="STRING" id="1890364.A0A2P6MVZ7"/>
<keyword evidence="6 7" id="KW-0472">Membrane</keyword>
<dbReference type="InterPro" id="IPR051417">
    <property type="entry name" value="SDr/BOS_complex"/>
</dbReference>
<organism evidence="13 14">
    <name type="scientific">Planoprotostelium fungivorum</name>
    <dbReference type="NCBI Taxonomy" id="1890364"/>
    <lineage>
        <taxon>Eukaryota</taxon>
        <taxon>Amoebozoa</taxon>
        <taxon>Evosea</taxon>
        <taxon>Variosea</taxon>
        <taxon>Cavosteliida</taxon>
        <taxon>Cavosteliaceae</taxon>
        <taxon>Planoprotostelium</taxon>
    </lineage>
</organism>
<feature type="signal peptide" evidence="8">
    <location>
        <begin position="1"/>
        <end position="21"/>
    </location>
</feature>
<evidence type="ECO:0000313" key="14">
    <source>
        <dbReference type="Proteomes" id="UP000241769"/>
    </source>
</evidence>
<dbReference type="PANTHER" id="PTHR23303">
    <property type="entry name" value="CARBOXYPEPTIDASE REGULATORY REGION-CONTAINING"/>
    <property type="match status" value="1"/>
</dbReference>
<dbReference type="GO" id="GO:0005789">
    <property type="term" value="C:endoplasmic reticulum membrane"/>
    <property type="evidence" value="ECO:0007669"/>
    <property type="project" value="UniProtKB-SubCell"/>
</dbReference>
<dbReference type="GO" id="GO:0030246">
    <property type="term" value="F:carbohydrate binding"/>
    <property type="evidence" value="ECO:0007669"/>
    <property type="project" value="InterPro"/>
</dbReference>
<dbReference type="AlphaFoldDB" id="A0A2P6MVZ7"/>
<keyword evidence="4" id="KW-0256">Endoplasmic reticulum</keyword>
<reference evidence="13 14" key="1">
    <citation type="journal article" date="2018" name="Genome Biol. Evol.">
        <title>Multiple Roots of Fruiting Body Formation in Amoebozoa.</title>
        <authorList>
            <person name="Hillmann F."/>
            <person name="Forbes G."/>
            <person name="Novohradska S."/>
            <person name="Ferling I."/>
            <person name="Riege K."/>
            <person name="Groth M."/>
            <person name="Westermann M."/>
            <person name="Marz M."/>
            <person name="Spaller T."/>
            <person name="Winckler T."/>
            <person name="Schaap P."/>
            <person name="Glockner G."/>
        </authorList>
    </citation>
    <scope>NUCLEOTIDE SEQUENCE [LARGE SCALE GENOMIC DNA]</scope>
    <source>
        <strain evidence="13 14">Jena</strain>
    </source>
</reference>
<comment type="caution">
    <text evidence="13">The sequence shown here is derived from an EMBL/GenBank/DDBJ whole genome shotgun (WGS) entry which is preliminary data.</text>
</comment>
<dbReference type="InterPro" id="IPR055074">
    <property type="entry name" value="NOMO1-3_2nd"/>
</dbReference>
<evidence type="ECO:0000256" key="1">
    <source>
        <dbReference type="ARBA" id="ARBA00004115"/>
    </source>
</evidence>
<dbReference type="EMBL" id="MDYQ01000358">
    <property type="protein sequence ID" value="PRP75877.1"/>
    <property type="molecule type" value="Genomic_DNA"/>
</dbReference>
<feature type="chain" id="PRO_5015182953" evidence="8">
    <location>
        <begin position="22"/>
        <end position="1136"/>
    </location>
</feature>
<keyword evidence="2 7" id="KW-0812">Transmembrane</keyword>
<evidence type="ECO:0000256" key="6">
    <source>
        <dbReference type="ARBA" id="ARBA00023136"/>
    </source>
</evidence>
<feature type="transmembrane region" description="Helical" evidence="7">
    <location>
        <begin position="1081"/>
        <end position="1100"/>
    </location>
</feature>
<keyword evidence="3 8" id="KW-0732">Signal</keyword>
<proteinExistence type="predicted"/>
<dbReference type="InterPro" id="IPR055073">
    <property type="entry name" value="NOMO1-like_9th"/>
</dbReference>
<feature type="domain" description="NOMO-like N-terminal beta-sandwich" evidence="9">
    <location>
        <begin position="44"/>
        <end position="114"/>
    </location>
</feature>
<evidence type="ECO:0000256" key="7">
    <source>
        <dbReference type="SAM" id="Phobius"/>
    </source>
</evidence>
<dbReference type="Gene3D" id="2.60.40.1120">
    <property type="entry name" value="Carboxypeptidase-like, regulatory domain"/>
    <property type="match status" value="1"/>
</dbReference>
<accession>A0A2P6MVZ7</accession>
<evidence type="ECO:0000256" key="3">
    <source>
        <dbReference type="ARBA" id="ARBA00022729"/>
    </source>
</evidence>
<dbReference type="PANTHER" id="PTHR23303:SF14">
    <property type="entry name" value="BOS COMPLEX SUBUNIT NOMO1-RELATED"/>
    <property type="match status" value="1"/>
</dbReference>
<dbReference type="InterPro" id="IPR008969">
    <property type="entry name" value="CarboxyPept-like_regulatory"/>
</dbReference>
<keyword evidence="5 7" id="KW-1133">Transmembrane helix</keyword>
<dbReference type="SUPFAM" id="SSF49464">
    <property type="entry name" value="Carboxypeptidase regulatory domain-like"/>
    <property type="match status" value="1"/>
</dbReference>
<keyword evidence="14" id="KW-1185">Reference proteome</keyword>
<sequence>MAHSIQISVFVFLCITLPCFSSEDYGVTGCEGYVQVASSAASSASTKELDYSAIKVKLSSSTGVVKDQTECAPNGYYFLPITEKGLFTISVDGPAGWSFEPVQRTVSIGKDGQCLPVGEGSASASEIDFEFIGFSVVGQVTAPGCSSAADLSGVKVTLRQAGEKEQLGQTTTDKDGSFRISKLFPGKYIIEASHSSWTFTSKEIPLEIHWDNVALDRHIEISGYDVIGKIDTDAAASQPMTLQLKHASDPTKPFRTCQSDSQGNFRFTDVSCGSYVVSPSLDKTSGNFRISPDSIPIQVQGGTLTLPKRFQLAGFSLQGSVRTAWGKPIHDATVKISFNDLTVLTDRNGSFALEDMKNGKYRVTVTKEGYHFDAVDVYASSSSPVLSDITPTGVDICGQLSTQDSTASNPFKLHLTSGGSRIATTKVDQKGNFCFRGVEAGKKPEGRGASIEVENNGGNVVFHVQRHDLIIRDEPIEHIHFSESKLHISGQVKKLSDSSEGLTVLLKQGKHIRETHTDAVDEFHFDNTPPGSYDLEILSHSDSQPCWDQSTIHVVVQSKNITDIVFQQKGYRIDISSSHPAKVRYSLSNDKAKEVSLSKGLNSFCVNRPGIYQLDVVSCFKFEADRYTYDTKEGGVKELKVKEYILEGQIRKEGEGVDSIILYIDGLQSRNVTATPDGLNSYHYTTSVTGGERVKITPSSDGDKIFYPEEIVYQTPEHSEECLTSPPTFVMRPGHFIVGSVEPPTEGVTIIVVDKEEEEKKRTGLTDSEGKFRVGPMRKEKRVEVRAEKKGYDIHPKVTPLTLVDSQHRLTFNAAILARLDVDITDGEKAIAGVLISLSGQGFRAQNNITSNSTFTFWSLRPNQYFLRPLLKEYTFNPTNAHIKLKDGEHKTVTLTGKRVSFSAYGTLKSINGLNVSGLTVEALSHPHIEEAVSDDHGHFRVRGLLPGKAYTLRVKGDTHTDTALRTVPALYKVDAKQEDLRDLDFIVHRFPISHDITGQVGGDDTQKVNLVRANGQMVESRNIGPTKFFRFEGLTKGAYLLEAVHRNGAKYQQRVSLQQSTHVQLDPVFTQEDLVLEGSLTSFSSIIFVLFVIVVVANYEKIAQLPKKWKTPTAAPKGENSWLPKNLVDNKVKTR</sequence>
<evidence type="ECO:0000256" key="5">
    <source>
        <dbReference type="ARBA" id="ARBA00022989"/>
    </source>
</evidence>
<dbReference type="OrthoDB" id="10263633at2759"/>
<evidence type="ECO:0000313" key="13">
    <source>
        <dbReference type="EMBL" id="PRP75877.1"/>
    </source>
</evidence>
<protein>
    <submittedName>
        <fullName evidence="13">Uncharacterized protein</fullName>
    </submittedName>
</protein>
<dbReference type="FunCoup" id="A0A2P6MVZ7">
    <property type="interactions" value="323"/>
</dbReference>
<dbReference type="Pfam" id="PF22904">
    <property type="entry name" value="NOMO1-like_2nd"/>
    <property type="match status" value="1"/>
</dbReference>
<dbReference type="InterPro" id="IPR055075">
    <property type="entry name" value="NOMO-like_N"/>
</dbReference>
<evidence type="ECO:0000259" key="11">
    <source>
        <dbReference type="Pfam" id="PF22904"/>
    </source>
</evidence>
<evidence type="ECO:0000259" key="10">
    <source>
        <dbReference type="Pfam" id="PF22902"/>
    </source>
</evidence>
<dbReference type="Pfam" id="PF13620">
    <property type="entry name" value="CarboxypepD_reg"/>
    <property type="match status" value="1"/>
</dbReference>
<dbReference type="Proteomes" id="UP000241769">
    <property type="component" value="Unassembled WGS sequence"/>
</dbReference>
<gene>
    <name evidence="13" type="ORF">PROFUN_15413</name>
</gene>
<feature type="domain" description="NOMO-like ninth beta-sandwich" evidence="10">
    <location>
        <begin position="734"/>
        <end position="795"/>
    </location>
</feature>
<feature type="domain" description="NOMO second beta-sandwich" evidence="11">
    <location>
        <begin position="131"/>
        <end position="221"/>
    </location>
</feature>
<dbReference type="InterPro" id="IPR056319">
    <property type="entry name" value="NOMO_7th"/>
</dbReference>
<dbReference type="Pfam" id="PF23141">
    <property type="entry name" value="Ig_NOMO"/>
    <property type="match status" value="1"/>
</dbReference>
<dbReference type="InterPro" id="IPR013784">
    <property type="entry name" value="Carb-bd-like_fold"/>
</dbReference>
<name>A0A2P6MVZ7_9EUKA</name>
<dbReference type="SUPFAM" id="SSF49478">
    <property type="entry name" value="Cna protein B-type domain"/>
    <property type="match status" value="1"/>
</dbReference>